<reference evidence="3 4" key="1">
    <citation type="journal article" date="2019" name="Appl. Microbiol. Biotechnol.">
        <title>Uncovering carbohydrate metabolism through a genotype-phenotype association study of 56 lactic acid bacteria genomes.</title>
        <authorList>
            <person name="Buron-Moles G."/>
            <person name="Chailyan A."/>
            <person name="Dolejs I."/>
            <person name="Forster J."/>
            <person name="Miks M.H."/>
        </authorList>
    </citation>
    <scope>NUCLEOTIDE SEQUENCE [LARGE SCALE GENOMIC DNA]</scope>
    <source>
        <strain evidence="3 4">ATCC 49373</strain>
    </source>
</reference>
<evidence type="ECO:0000313" key="4">
    <source>
        <dbReference type="Proteomes" id="UP000294854"/>
    </source>
</evidence>
<dbReference type="GO" id="GO:0006402">
    <property type="term" value="P:mRNA catabolic process"/>
    <property type="evidence" value="ECO:0007669"/>
    <property type="project" value="TreeGrafter"/>
</dbReference>
<dbReference type="Proteomes" id="UP000294854">
    <property type="component" value="Unassembled WGS sequence"/>
</dbReference>
<dbReference type="SUPFAM" id="SSF50118">
    <property type="entry name" value="Cell growth inhibitor/plasmid maintenance toxic component"/>
    <property type="match status" value="1"/>
</dbReference>
<sequence>MIEQGQIYMIDLEPSKGTETKKLRPYLIVSNNSYQKVFNTVIIAPISSYRKYLEPRFSNLPFFVKVPLNSKVTGTILLQHLMRLSNLNVTQCYDY</sequence>
<evidence type="ECO:0000256" key="1">
    <source>
        <dbReference type="ARBA" id="ARBA00007521"/>
    </source>
</evidence>
<proteinExistence type="inferred from homology"/>
<keyword evidence="2" id="KW-1277">Toxin-antitoxin system</keyword>
<comment type="caution">
    <text evidence="3">The sequence shown here is derived from an EMBL/GenBank/DDBJ whole genome shotgun (WGS) entry which is preliminary data.</text>
</comment>
<dbReference type="PANTHER" id="PTHR33988:SF2">
    <property type="entry name" value="ENDORIBONUCLEASE MAZF"/>
    <property type="match status" value="1"/>
</dbReference>
<dbReference type="GO" id="GO:0016075">
    <property type="term" value="P:rRNA catabolic process"/>
    <property type="evidence" value="ECO:0007669"/>
    <property type="project" value="TreeGrafter"/>
</dbReference>
<dbReference type="Pfam" id="PF02452">
    <property type="entry name" value="PemK_toxin"/>
    <property type="match status" value="1"/>
</dbReference>
<dbReference type="RefSeq" id="WP_010619280.1">
    <property type="nucleotide sequence ID" value="NZ_CP042371.1"/>
</dbReference>
<keyword evidence="4" id="KW-1185">Reference proteome</keyword>
<dbReference type="InterPro" id="IPR003477">
    <property type="entry name" value="PemK-like"/>
</dbReference>
<dbReference type="Gene3D" id="2.30.30.110">
    <property type="match status" value="1"/>
</dbReference>
<dbReference type="OrthoDB" id="9808744at2"/>
<dbReference type="InterPro" id="IPR011067">
    <property type="entry name" value="Plasmid_toxin/cell-grow_inhib"/>
</dbReference>
<dbReference type="PANTHER" id="PTHR33988">
    <property type="entry name" value="ENDORIBONUCLEASE MAZF-RELATED"/>
    <property type="match status" value="1"/>
</dbReference>
<accession>A0A4R5NFC3</accession>
<protein>
    <submittedName>
        <fullName evidence="3">Uncharacterized protein</fullName>
    </submittedName>
</protein>
<evidence type="ECO:0000313" key="3">
    <source>
        <dbReference type="EMBL" id="TDG72118.1"/>
    </source>
</evidence>
<gene>
    <name evidence="3" type="ORF">C5L31_001592</name>
</gene>
<comment type="similarity">
    <text evidence="1">Belongs to the PemK/MazF family.</text>
</comment>
<organism evidence="3 4">
    <name type="scientific">Secundilactobacillus malefermentans</name>
    <dbReference type="NCBI Taxonomy" id="176292"/>
    <lineage>
        <taxon>Bacteria</taxon>
        <taxon>Bacillati</taxon>
        <taxon>Bacillota</taxon>
        <taxon>Bacilli</taxon>
        <taxon>Lactobacillales</taxon>
        <taxon>Lactobacillaceae</taxon>
        <taxon>Secundilactobacillus</taxon>
    </lineage>
</organism>
<evidence type="ECO:0000256" key="2">
    <source>
        <dbReference type="ARBA" id="ARBA00022649"/>
    </source>
</evidence>
<name>A0A4R5NFC3_9LACO</name>
<dbReference type="AlphaFoldDB" id="A0A4R5NFC3"/>
<dbReference type="EMBL" id="PUFO01000100">
    <property type="protein sequence ID" value="TDG72118.1"/>
    <property type="molecule type" value="Genomic_DNA"/>
</dbReference>
<dbReference type="GO" id="GO:0004521">
    <property type="term" value="F:RNA endonuclease activity"/>
    <property type="evidence" value="ECO:0007669"/>
    <property type="project" value="TreeGrafter"/>
</dbReference>
<dbReference type="GO" id="GO:0003677">
    <property type="term" value="F:DNA binding"/>
    <property type="evidence" value="ECO:0007669"/>
    <property type="project" value="InterPro"/>
</dbReference>